<name>A0A0P9CRN6_9CHLR</name>
<comment type="similarity">
    <text evidence="1">Belongs to the ParA family.</text>
</comment>
<sequence>MIIATAMQKGGVGKTPTALALGSELAHAGRRVLLVDLDPQSNLTEGLGFDPTRLEGSSIYEAMLHPDLTDNYMLHSEIGVDLLPATLELAGAEIAFAGRFGRELLLRNTLAPLRRSYDFIIIDSPPSLGLFTVNALTAADSIIVPMQAHVFALGAMAQLENTISMIRQLNPQLAIGGIVITMVDRRTSVNAMIEQEARDRYGDLVLKATIPFSV</sequence>
<comment type="caution">
    <text evidence="3">The sequence shown here is derived from an EMBL/GenBank/DDBJ whole genome shotgun (WGS) entry which is preliminary data.</text>
</comment>
<dbReference type="EMBL" id="LJCR01002460">
    <property type="protein sequence ID" value="KPV48696.1"/>
    <property type="molecule type" value="Genomic_DNA"/>
</dbReference>
<keyword evidence="4" id="KW-1185">Reference proteome</keyword>
<proteinExistence type="inferred from homology"/>
<accession>A0A0P9CRN6</accession>
<dbReference type="PANTHER" id="PTHR13696:SF99">
    <property type="entry name" value="COBYRINIC ACID AC-DIAMIDE SYNTHASE"/>
    <property type="match status" value="1"/>
</dbReference>
<dbReference type="CDD" id="cd01983">
    <property type="entry name" value="SIMIBI"/>
    <property type="match status" value="1"/>
</dbReference>
<evidence type="ECO:0000313" key="3">
    <source>
        <dbReference type="EMBL" id="KPV48696.1"/>
    </source>
</evidence>
<dbReference type="FunFam" id="3.40.50.300:FF:000285">
    <property type="entry name" value="Sporulation initiation inhibitor Soj"/>
    <property type="match status" value="1"/>
</dbReference>
<evidence type="ECO:0000259" key="2">
    <source>
        <dbReference type="Pfam" id="PF13614"/>
    </source>
</evidence>
<feature type="domain" description="AAA" evidence="2">
    <location>
        <begin position="2"/>
        <end position="175"/>
    </location>
</feature>
<dbReference type="AlphaFoldDB" id="A0A0P9CRN6"/>
<dbReference type="PANTHER" id="PTHR13696">
    <property type="entry name" value="P-LOOP CONTAINING NUCLEOSIDE TRIPHOSPHATE HYDROLASE"/>
    <property type="match status" value="1"/>
</dbReference>
<dbReference type="InterPro" id="IPR050678">
    <property type="entry name" value="DNA_Partitioning_ATPase"/>
</dbReference>
<gene>
    <name evidence="3" type="ORF">SE17_36670</name>
</gene>
<evidence type="ECO:0000313" key="4">
    <source>
        <dbReference type="Proteomes" id="UP000050509"/>
    </source>
</evidence>
<dbReference type="SUPFAM" id="SSF52540">
    <property type="entry name" value="P-loop containing nucleoside triphosphate hydrolases"/>
    <property type="match status" value="1"/>
</dbReference>
<dbReference type="CDD" id="cd02042">
    <property type="entry name" value="ParAB_family"/>
    <property type="match status" value="1"/>
</dbReference>
<dbReference type="InterPro" id="IPR025669">
    <property type="entry name" value="AAA_dom"/>
</dbReference>
<organism evidence="3 4">
    <name type="scientific">Kouleothrix aurantiaca</name>
    <dbReference type="NCBI Taxonomy" id="186479"/>
    <lineage>
        <taxon>Bacteria</taxon>
        <taxon>Bacillati</taxon>
        <taxon>Chloroflexota</taxon>
        <taxon>Chloroflexia</taxon>
        <taxon>Chloroflexales</taxon>
        <taxon>Roseiflexineae</taxon>
        <taxon>Roseiflexaceae</taxon>
        <taxon>Kouleothrix</taxon>
    </lineage>
</organism>
<evidence type="ECO:0000256" key="1">
    <source>
        <dbReference type="ARBA" id="ARBA00006976"/>
    </source>
</evidence>
<dbReference type="Proteomes" id="UP000050509">
    <property type="component" value="Unassembled WGS sequence"/>
</dbReference>
<dbReference type="InterPro" id="IPR027417">
    <property type="entry name" value="P-loop_NTPase"/>
</dbReference>
<feature type="non-terminal residue" evidence="3">
    <location>
        <position position="214"/>
    </location>
</feature>
<dbReference type="Pfam" id="PF13614">
    <property type="entry name" value="AAA_31"/>
    <property type="match status" value="1"/>
</dbReference>
<protein>
    <submittedName>
        <fullName evidence="3">Sporulation initiation inhibitor Soj</fullName>
    </submittedName>
</protein>
<reference evidence="3 4" key="1">
    <citation type="submission" date="2015-09" db="EMBL/GenBank/DDBJ databases">
        <title>Draft genome sequence of Kouleothrix aurantiaca JCM 19913.</title>
        <authorList>
            <person name="Hemp J."/>
        </authorList>
    </citation>
    <scope>NUCLEOTIDE SEQUENCE [LARGE SCALE GENOMIC DNA]</scope>
    <source>
        <strain evidence="3 4">COM-B</strain>
    </source>
</reference>
<dbReference type="Gene3D" id="3.40.50.300">
    <property type="entry name" value="P-loop containing nucleotide triphosphate hydrolases"/>
    <property type="match status" value="1"/>
</dbReference>